<evidence type="ECO:0000313" key="3">
    <source>
        <dbReference type="EnsemblMetazoa" id="CapteP205929"/>
    </source>
</evidence>
<proteinExistence type="predicted"/>
<feature type="compositionally biased region" description="Basic and acidic residues" evidence="1">
    <location>
        <begin position="53"/>
        <end position="63"/>
    </location>
</feature>
<gene>
    <name evidence="2" type="ORF">CAPTEDRAFT_205929</name>
</gene>
<keyword evidence="4" id="KW-1185">Reference proteome</keyword>
<dbReference type="EMBL" id="KB304125">
    <property type="protein sequence ID" value="ELU02377.1"/>
    <property type="molecule type" value="Genomic_DNA"/>
</dbReference>
<evidence type="ECO:0000313" key="4">
    <source>
        <dbReference type="Proteomes" id="UP000014760"/>
    </source>
</evidence>
<dbReference type="HOGENOM" id="CLU_1564371_0_0_1"/>
<sequence>MLSKVGLKVGAELHCEDTATSGHIALRTGMAFKRCSPGILSRRFATSIAPRDLGDSEAAHSEPECLPSTLSRTSRNNSQDHIEETNLTDGRRVAHPKRKGFSVTMATPTSVDTTEWSRRYSASMVSQRVSMCSNSGTGSGIPCDTGHNEKIDHVNYVHAHAYIRVLSGITL</sequence>
<dbReference type="Proteomes" id="UP000014760">
    <property type="component" value="Unassembled WGS sequence"/>
</dbReference>
<feature type="compositionally biased region" description="Polar residues" evidence="1">
    <location>
        <begin position="68"/>
        <end position="77"/>
    </location>
</feature>
<dbReference type="EMBL" id="AMQN01008862">
    <property type="status" value="NOT_ANNOTATED_CDS"/>
    <property type="molecule type" value="Genomic_DNA"/>
</dbReference>
<reference evidence="2 4" key="2">
    <citation type="journal article" date="2013" name="Nature">
        <title>Insights into bilaterian evolution from three spiralian genomes.</title>
        <authorList>
            <person name="Simakov O."/>
            <person name="Marletaz F."/>
            <person name="Cho S.J."/>
            <person name="Edsinger-Gonzales E."/>
            <person name="Havlak P."/>
            <person name="Hellsten U."/>
            <person name="Kuo D.H."/>
            <person name="Larsson T."/>
            <person name="Lv J."/>
            <person name="Arendt D."/>
            <person name="Savage R."/>
            <person name="Osoegawa K."/>
            <person name="de Jong P."/>
            <person name="Grimwood J."/>
            <person name="Chapman J.A."/>
            <person name="Shapiro H."/>
            <person name="Aerts A."/>
            <person name="Otillar R.P."/>
            <person name="Terry A.Y."/>
            <person name="Boore J.L."/>
            <person name="Grigoriev I.V."/>
            <person name="Lindberg D.R."/>
            <person name="Seaver E.C."/>
            <person name="Weisblat D.A."/>
            <person name="Putnam N.H."/>
            <person name="Rokhsar D.S."/>
        </authorList>
    </citation>
    <scope>NUCLEOTIDE SEQUENCE</scope>
    <source>
        <strain evidence="2 4">I ESC-2004</strain>
    </source>
</reference>
<reference evidence="4" key="1">
    <citation type="submission" date="2012-12" db="EMBL/GenBank/DDBJ databases">
        <authorList>
            <person name="Hellsten U."/>
            <person name="Grimwood J."/>
            <person name="Chapman J.A."/>
            <person name="Shapiro H."/>
            <person name="Aerts A."/>
            <person name="Otillar R.P."/>
            <person name="Terry A.Y."/>
            <person name="Boore J.L."/>
            <person name="Simakov O."/>
            <person name="Marletaz F."/>
            <person name="Cho S.-J."/>
            <person name="Edsinger-Gonzales E."/>
            <person name="Havlak P."/>
            <person name="Kuo D.-H."/>
            <person name="Larsson T."/>
            <person name="Lv J."/>
            <person name="Arendt D."/>
            <person name="Savage R."/>
            <person name="Osoegawa K."/>
            <person name="de Jong P."/>
            <person name="Lindberg D.R."/>
            <person name="Seaver E.C."/>
            <person name="Weisblat D.A."/>
            <person name="Putnam N.H."/>
            <person name="Grigoriev I.V."/>
            <person name="Rokhsar D.S."/>
        </authorList>
    </citation>
    <scope>NUCLEOTIDE SEQUENCE</scope>
    <source>
        <strain evidence="4">I ESC-2004</strain>
    </source>
</reference>
<evidence type="ECO:0000313" key="2">
    <source>
        <dbReference type="EMBL" id="ELU02377.1"/>
    </source>
</evidence>
<feature type="region of interest" description="Disordered" evidence="1">
    <location>
        <begin position="53"/>
        <end position="81"/>
    </location>
</feature>
<dbReference type="EnsemblMetazoa" id="CapteT205929">
    <property type="protein sequence ID" value="CapteP205929"/>
    <property type="gene ID" value="CapteG205929"/>
</dbReference>
<protein>
    <submittedName>
        <fullName evidence="2 3">Uncharacterized protein</fullName>
    </submittedName>
</protein>
<evidence type="ECO:0000256" key="1">
    <source>
        <dbReference type="SAM" id="MobiDB-lite"/>
    </source>
</evidence>
<organism evidence="2">
    <name type="scientific">Capitella teleta</name>
    <name type="common">Polychaete worm</name>
    <dbReference type="NCBI Taxonomy" id="283909"/>
    <lineage>
        <taxon>Eukaryota</taxon>
        <taxon>Metazoa</taxon>
        <taxon>Spiralia</taxon>
        <taxon>Lophotrochozoa</taxon>
        <taxon>Annelida</taxon>
        <taxon>Polychaeta</taxon>
        <taxon>Sedentaria</taxon>
        <taxon>Scolecida</taxon>
        <taxon>Capitellidae</taxon>
        <taxon>Capitella</taxon>
    </lineage>
</organism>
<name>R7UGH3_CAPTE</name>
<reference evidence="3" key="3">
    <citation type="submission" date="2015-06" db="UniProtKB">
        <authorList>
            <consortium name="EnsemblMetazoa"/>
        </authorList>
    </citation>
    <scope>IDENTIFICATION</scope>
</reference>
<dbReference type="AlphaFoldDB" id="R7UGH3"/>
<accession>R7UGH3</accession>